<gene>
    <name evidence="1" type="ORF">Amon02_000516800</name>
</gene>
<keyword evidence="2" id="KW-1185">Reference proteome</keyword>
<organism evidence="1 2">
    <name type="scientific">Ambrosiozyma monospora</name>
    <name type="common">Yeast</name>
    <name type="synonym">Endomycopsis monosporus</name>
    <dbReference type="NCBI Taxonomy" id="43982"/>
    <lineage>
        <taxon>Eukaryota</taxon>
        <taxon>Fungi</taxon>
        <taxon>Dikarya</taxon>
        <taxon>Ascomycota</taxon>
        <taxon>Saccharomycotina</taxon>
        <taxon>Pichiomycetes</taxon>
        <taxon>Pichiales</taxon>
        <taxon>Pichiaceae</taxon>
        <taxon>Ambrosiozyma</taxon>
    </lineage>
</organism>
<sequence length="272" mass="31614">MSGKLGMGPCQCFDRGRLLKNSTKKNIQKKQKGQNDGELRTTNRTQVHKPDLETPQISKIKINQNWISLEFELECAYLEKSNVLEEIDDLFAIVGLVGYNPQLDQIVQLYFNSQDILFDFDTVLPSRDESERKWVLQLITKFTTTPNKTREIDTTRSKPSHSPITYQVLKAYCCLMYQHDLRFNSITIGSHIPYSSVDQMRVYPEYELLLELSREIKLECNHNAFLKSLSLYSMDWLYDVTSLKVSKFFIQLDAINRFPNLNELTIDAGHLN</sequence>
<evidence type="ECO:0000313" key="2">
    <source>
        <dbReference type="Proteomes" id="UP001165064"/>
    </source>
</evidence>
<proteinExistence type="predicted"/>
<dbReference type="Proteomes" id="UP001165064">
    <property type="component" value="Unassembled WGS sequence"/>
</dbReference>
<name>A0ACB5T550_AMBMO</name>
<comment type="caution">
    <text evidence="1">The sequence shown here is derived from an EMBL/GenBank/DDBJ whole genome shotgun (WGS) entry which is preliminary data.</text>
</comment>
<accession>A0ACB5T550</accession>
<reference evidence="1" key="1">
    <citation type="submission" date="2023-04" db="EMBL/GenBank/DDBJ databases">
        <title>Ambrosiozyma monospora NBRC 10751.</title>
        <authorList>
            <person name="Ichikawa N."/>
            <person name="Sato H."/>
            <person name="Tonouchi N."/>
        </authorList>
    </citation>
    <scope>NUCLEOTIDE SEQUENCE</scope>
    <source>
        <strain evidence="1">NBRC 10751</strain>
    </source>
</reference>
<dbReference type="EMBL" id="BSXS01003728">
    <property type="protein sequence ID" value="GME81843.1"/>
    <property type="molecule type" value="Genomic_DNA"/>
</dbReference>
<protein>
    <submittedName>
        <fullName evidence="1">Unnamed protein product</fullName>
    </submittedName>
</protein>
<evidence type="ECO:0000313" key="1">
    <source>
        <dbReference type="EMBL" id="GME81843.1"/>
    </source>
</evidence>